<protein>
    <submittedName>
        <fullName evidence="2">DUF1223 domain-containing protein</fullName>
    </submittedName>
</protein>
<dbReference type="Proteomes" id="UP001203945">
    <property type="component" value="Unassembled WGS sequence"/>
</dbReference>
<dbReference type="EMBL" id="JAKZEU010000001">
    <property type="protein sequence ID" value="MCQ0968879.1"/>
    <property type="molecule type" value="Genomic_DNA"/>
</dbReference>
<gene>
    <name evidence="2" type="ORF">MLD63_00305</name>
</gene>
<evidence type="ECO:0000313" key="2">
    <source>
        <dbReference type="EMBL" id="MCQ0968879.1"/>
    </source>
</evidence>
<sequence>MLPLFTCLRLPGRSVASLLAVAAAMTLTMTTVPFAQTALDPGPQIEIDTGDAPASMSATAGAASKIENSAPGSENPYGAVGAAASASGANPYAPASAGSGAPVIAAPNAAGGVNFLAESGGLPRSAIPAQAIAPVVVELFTSQGCSSCPPADMMLSELADRPGVLALSYHVDYWDYLGWADDFAEPAFTQRQKSYARVAGERAIYTPQIIVGGDETGPSLGPVELTSLIDTDRIGPALISIAQHPDGDRRRFELQPQSDLGGRVGVLMVRYLPRRTVEIGAGENRGRSITYRNIVVSVEKLAEWTGNAPLRMTVSDGMSAAASGGFPEDTRHAILVQRMDARGALAGPILTAIRLD</sequence>
<organism evidence="2 3">
    <name type="scientific">Paracoccus albicereus</name>
    <dbReference type="NCBI Taxonomy" id="2922394"/>
    <lineage>
        <taxon>Bacteria</taxon>
        <taxon>Pseudomonadati</taxon>
        <taxon>Pseudomonadota</taxon>
        <taxon>Alphaproteobacteria</taxon>
        <taxon>Rhodobacterales</taxon>
        <taxon>Paracoccaceae</taxon>
        <taxon>Paracoccus</taxon>
    </lineage>
</organism>
<name>A0ABT1MKQ3_9RHOB</name>
<geneLocation type="plasmid" evidence="2">
    <name>unnamed1</name>
</geneLocation>
<keyword evidence="2" id="KW-0614">Plasmid</keyword>
<accession>A0ABT1MKQ3</accession>
<keyword evidence="1" id="KW-0732">Signal</keyword>
<dbReference type="PANTHER" id="PTHR36057">
    <property type="match status" value="1"/>
</dbReference>
<dbReference type="InterPro" id="IPR036249">
    <property type="entry name" value="Thioredoxin-like_sf"/>
</dbReference>
<proteinExistence type="predicted"/>
<dbReference type="InterPro" id="IPR010634">
    <property type="entry name" value="DUF1223"/>
</dbReference>
<feature type="signal peptide" evidence="1">
    <location>
        <begin position="1"/>
        <end position="35"/>
    </location>
</feature>
<reference evidence="2 3" key="1">
    <citation type="submission" date="2022-03" db="EMBL/GenBank/DDBJ databases">
        <authorList>
            <person name="He Y."/>
        </authorList>
    </citation>
    <scope>NUCLEOTIDE SEQUENCE [LARGE SCALE GENOMIC DNA]</scope>
    <source>
        <strain evidence="2 3">TK19116</strain>
        <plasmid evidence="2">unnamed1</plasmid>
    </source>
</reference>
<comment type="caution">
    <text evidence="2">The sequence shown here is derived from an EMBL/GenBank/DDBJ whole genome shotgun (WGS) entry which is preliminary data.</text>
</comment>
<dbReference type="RefSeq" id="WP_255327842.1">
    <property type="nucleotide sequence ID" value="NZ_JAKZEU010000001.1"/>
</dbReference>
<feature type="chain" id="PRO_5047410995" evidence="1">
    <location>
        <begin position="36"/>
        <end position="356"/>
    </location>
</feature>
<dbReference type="Pfam" id="PF06764">
    <property type="entry name" value="DUF1223"/>
    <property type="match status" value="1"/>
</dbReference>
<dbReference type="PANTHER" id="PTHR36057:SF1">
    <property type="entry name" value="LIPOPROTEIN LIPID ATTACHMENT SITE-LIKE PROTEIN, PUTATIVE (DUF1223)-RELATED"/>
    <property type="match status" value="1"/>
</dbReference>
<dbReference type="SUPFAM" id="SSF52833">
    <property type="entry name" value="Thioredoxin-like"/>
    <property type="match status" value="1"/>
</dbReference>
<evidence type="ECO:0000313" key="3">
    <source>
        <dbReference type="Proteomes" id="UP001203945"/>
    </source>
</evidence>
<evidence type="ECO:0000256" key="1">
    <source>
        <dbReference type="SAM" id="SignalP"/>
    </source>
</evidence>
<keyword evidence="3" id="KW-1185">Reference proteome</keyword>